<evidence type="ECO:0000256" key="1">
    <source>
        <dbReference type="ARBA" id="ARBA00004429"/>
    </source>
</evidence>
<dbReference type="Pfam" id="PF13807">
    <property type="entry name" value="GNVR"/>
    <property type="match status" value="1"/>
</dbReference>
<comment type="catalytic activity">
    <reaction evidence="16">
        <text>L-tyrosyl-[protein] + ATP = O-phospho-L-tyrosyl-[protein] + ADP + H(+)</text>
        <dbReference type="Rhea" id="RHEA:10596"/>
        <dbReference type="Rhea" id="RHEA-COMP:10136"/>
        <dbReference type="Rhea" id="RHEA-COMP:20101"/>
        <dbReference type="ChEBI" id="CHEBI:15378"/>
        <dbReference type="ChEBI" id="CHEBI:30616"/>
        <dbReference type="ChEBI" id="CHEBI:46858"/>
        <dbReference type="ChEBI" id="CHEBI:61978"/>
        <dbReference type="ChEBI" id="CHEBI:456216"/>
        <dbReference type="EC" id="2.7.10.2"/>
    </reaction>
</comment>
<gene>
    <name evidence="21" type="ORF">CN958_22795</name>
</gene>
<evidence type="ECO:0000256" key="10">
    <source>
        <dbReference type="ARBA" id="ARBA00022741"/>
    </source>
</evidence>
<sequence length="467" mass="52727">MKQTQNIDKGLNRMNLIELKDILNVFKKYTRIIIITVILFTLLGAVFSYLMPPVFQAKSDLLVNYSYSKNDIQEISVNEIDTNLRLIETYKYILKSDRVLEKVAEEMGNAQTVEDLAKQISVETNAQSQIITITVQDKNYLKAEKLANATALIFQKEIQNLMKINNVQILTEAKKSIKAVPIKPNHLIYTVLAFLLGITVSILTVFLKETLFATTDSIERVEQKFQLPVLGFIPKISLRTKVKHQKLTSNHLHAKTLPKIQDNIPVIESYREIRNNLQHAINQEQLKTFLFTSPNLGEGKSLTAGNIAICMAMDGKRVVYVDSDLRKGVGSFLFNLPAKKGLTTYLEGRADLAGILQTTEIPNLSFISKGADLHNQVELLASKKIDQLLEQLKEEFDVIIMDCPSLIVMDAVSMATRVDGSILIVHAKKTKSDHVLKSIQTLRKAQAHIQGLIINYGKIDKKKKYYE</sequence>
<dbReference type="Pfam" id="PF13614">
    <property type="entry name" value="AAA_31"/>
    <property type="match status" value="1"/>
</dbReference>
<keyword evidence="13 17" id="KW-1133">Transmembrane helix</keyword>
<dbReference type="InterPro" id="IPR025669">
    <property type="entry name" value="AAA_dom"/>
</dbReference>
<keyword evidence="9 17" id="KW-0812">Transmembrane</keyword>
<dbReference type="NCBIfam" id="TIGR01007">
    <property type="entry name" value="eps_fam"/>
    <property type="match status" value="1"/>
</dbReference>
<evidence type="ECO:0000256" key="6">
    <source>
        <dbReference type="ARBA" id="ARBA00022475"/>
    </source>
</evidence>
<evidence type="ECO:0000256" key="16">
    <source>
        <dbReference type="ARBA" id="ARBA00051245"/>
    </source>
</evidence>
<keyword evidence="11" id="KW-0418">Kinase</keyword>
<keyword evidence="14 17" id="KW-0472">Membrane</keyword>
<dbReference type="GO" id="GO:0005886">
    <property type="term" value="C:plasma membrane"/>
    <property type="evidence" value="ECO:0007669"/>
    <property type="project" value="UniProtKB-SubCell"/>
</dbReference>
<dbReference type="Gene3D" id="3.40.50.300">
    <property type="entry name" value="P-loop containing nucleotide triphosphate hydrolases"/>
    <property type="match status" value="1"/>
</dbReference>
<evidence type="ECO:0000256" key="7">
    <source>
        <dbReference type="ARBA" id="ARBA00022519"/>
    </source>
</evidence>
<feature type="transmembrane region" description="Helical" evidence="17">
    <location>
        <begin position="187"/>
        <end position="207"/>
    </location>
</feature>
<evidence type="ECO:0000256" key="9">
    <source>
        <dbReference type="ARBA" id="ARBA00022692"/>
    </source>
</evidence>
<dbReference type="PANTHER" id="PTHR32309:SF13">
    <property type="entry name" value="FERRIC ENTEROBACTIN TRANSPORT PROTEIN FEPE"/>
    <property type="match status" value="1"/>
</dbReference>
<reference evidence="21 22" key="1">
    <citation type="submission" date="2017-09" db="EMBL/GenBank/DDBJ databases">
        <title>Large-scale bioinformatics analysis of Bacillus genomes uncovers conserved roles of natural products in bacterial physiology.</title>
        <authorList>
            <consortium name="Agbiome Team Llc"/>
            <person name="Bleich R.M."/>
            <person name="Grubbs K.J."/>
            <person name="Santa Maria K.C."/>
            <person name="Allen S.E."/>
            <person name="Farag S."/>
            <person name="Shank E.A."/>
            <person name="Bowers A."/>
        </authorList>
    </citation>
    <scope>NUCLEOTIDE SEQUENCE [LARGE SCALE GENOMIC DNA]</scope>
    <source>
        <strain evidence="21 22">AFS053130</strain>
    </source>
</reference>
<feature type="domain" description="Polysaccharide chain length determinant N-terminal" evidence="18">
    <location>
        <begin position="16"/>
        <end position="106"/>
    </location>
</feature>
<evidence type="ECO:0000256" key="15">
    <source>
        <dbReference type="ARBA" id="ARBA00023137"/>
    </source>
</evidence>
<evidence type="ECO:0000313" key="22">
    <source>
        <dbReference type="Proteomes" id="UP000222054"/>
    </source>
</evidence>
<protein>
    <recommendedName>
        <fullName evidence="5">non-specific protein-tyrosine kinase</fullName>
        <ecNumber evidence="5">2.7.10.2</ecNumber>
    </recommendedName>
</protein>
<evidence type="ECO:0000256" key="8">
    <source>
        <dbReference type="ARBA" id="ARBA00022679"/>
    </source>
</evidence>
<evidence type="ECO:0000256" key="13">
    <source>
        <dbReference type="ARBA" id="ARBA00022989"/>
    </source>
</evidence>
<dbReference type="InterPro" id="IPR027417">
    <property type="entry name" value="P-loop_NTPase"/>
</dbReference>
<evidence type="ECO:0000259" key="19">
    <source>
        <dbReference type="Pfam" id="PF13614"/>
    </source>
</evidence>
<evidence type="ECO:0000256" key="12">
    <source>
        <dbReference type="ARBA" id="ARBA00022840"/>
    </source>
</evidence>
<dbReference type="PANTHER" id="PTHR32309">
    <property type="entry name" value="TYROSINE-PROTEIN KINASE"/>
    <property type="match status" value="1"/>
</dbReference>
<comment type="caution">
    <text evidence="21">The sequence shown here is derived from an EMBL/GenBank/DDBJ whole genome shotgun (WGS) entry which is preliminary data.</text>
</comment>
<comment type="similarity">
    <text evidence="2">Belongs to the CpsC/CapA family.</text>
</comment>
<dbReference type="GO" id="GO:0004715">
    <property type="term" value="F:non-membrane spanning protein tyrosine kinase activity"/>
    <property type="evidence" value="ECO:0007669"/>
    <property type="project" value="UniProtKB-EC"/>
</dbReference>
<dbReference type="InterPro" id="IPR003856">
    <property type="entry name" value="LPS_length_determ_N"/>
</dbReference>
<dbReference type="InterPro" id="IPR005702">
    <property type="entry name" value="Wzc-like_C"/>
</dbReference>
<evidence type="ECO:0000256" key="3">
    <source>
        <dbReference type="ARBA" id="ARBA00007316"/>
    </source>
</evidence>
<dbReference type="InterPro" id="IPR032807">
    <property type="entry name" value="GNVR"/>
</dbReference>
<evidence type="ECO:0000256" key="14">
    <source>
        <dbReference type="ARBA" id="ARBA00023136"/>
    </source>
</evidence>
<dbReference type="InterPro" id="IPR050445">
    <property type="entry name" value="Bact_polysacc_biosynth/exp"/>
</dbReference>
<keyword evidence="15" id="KW-0829">Tyrosine-protein kinase</keyword>
<evidence type="ECO:0000313" key="21">
    <source>
        <dbReference type="EMBL" id="PGM89978.1"/>
    </source>
</evidence>
<keyword evidence="6" id="KW-1003">Cell membrane</keyword>
<name>A0A2B9DBC4_BACCE</name>
<evidence type="ECO:0000256" key="4">
    <source>
        <dbReference type="ARBA" id="ARBA00008883"/>
    </source>
</evidence>
<comment type="subcellular location">
    <subcellularLocation>
        <location evidence="1">Cell inner membrane</location>
        <topology evidence="1">Multi-pass membrane protein</topology>
    </subcellularLocation>
</comment>
<keyword evidence="7" id="KW-0997">Cell inner membrane</keyword>
<evidence type="ECO:0000256" key="17">
    <source>
        <dbReference type="SAM" id="Phobius"/>
    </source>
</evidence>
<keyword evidence="10" id="KW-0547">Nucleotide-binding</keyword>
<evidence type="ECO:0000259" key="18">
    <source>
        <dbReference type="Pfam" id="PF02706"/>
    </source>
</evidence>
<evidence type="ECO:0000256" key="2">
    <source>
        <dbReference type="ARBA" id="ARBA00006683"/>
    </source>
</evidence>
<keyword evidence="12" id="KW-0067">ATP-binding</keyword>
<feature type="domain" description="AAA" evidence="19">
    <location>
        <begin position="297"/>
        <end position="445"/>
    </location>
</feature>
<comment type="similarity">
    <text evidence="4">Belongs to the etk/wzc family.</text>
</comment>
<dbReference type="CDD" id="cd05387">
    <property type="entry name" value="BY-kinase"/>
    <property type="match status" value="1"/>
</dbReference>
<dbReference type="GO" id="GO:0005524">
    <property type="term" value="F:ATP binding"/>
    <property type="evidence" value="ECO:0007669"/>
    <property type="project" value="UniProtKB-KW"/>
</dbReference>
<dbReference type="Pfam" id="PF02706">
    <property type="entry name" value="Wzz"/>
    <property type="match status" value="1"/>
</dbReference>
<evidence type="ECO:0000256" key="11">
    <source>
        <dbReference type="ARBA" id="ARBA00022777"/>
    </source>
</evidence>
<proteinExistence type="inferred from homology"/>
<evidence type="ECO:0000259" key="20">
    <source>
        <dbReference type="Pfam" id="PF13807"/>
    </source>
</evidence>
<dbReference type="SUPFAM" id="SSF52540">
    <property type="entry name" value="P-loop containing nucleoside triphosphate hydrolases"/>
    <property type="match status" value="1"/>
</dbReference>
<dbReference type="EMBL" id="NUHO01000098">
    <property type="protein sequence ID" value="PGM89978.1"/>
    <property type="molecule type" value="Genomic_DNA"/>
</dbReference>
<dbReference type="EC" id="2.7.10.2" evidence="5"/>
<feature type="transmembrane region" description="Helical" evidence="17">
    <location>
        <begin position="29"/>
        <end position="50"/>
    </location>
</feature>
<comment type="similarity">
    <text evidence="3">Belongs to the CpsD/CapB family.</text>
</comment>
<dbReference type="Proteomes" id="UP000222054">
    <property type="component" value="Unassembled WGS sequence"/>
</dbReference>
<accession>A0A2B9DBC4</accession>
<feature type="domain" description="Tyrosine-protein kinase G-rich" evidence="20">
    <location>
        <begin position="155"/>
        <end position="209"/>
    </location>
</feature>
<evidence type="ECO:0000256" key="5">
    <source>
        <dbReference type="ARBA" id="ARBA00011903"/>
    </source>
</evidence>
<organism evidence="21 22">
    <name type="scientific">Bacillus cereus</name>
    <dbReference type="NCBI Taxonomy" id="1396"/>
    <lineage>
        <taxon>Bacteria</taxon>
        <taxon>Bacillati</taxon>
        <taxon>Bacillota</taxon>
        <taxon>Bacilli</taxon>
        <taxon>Bacillales</taxon>
        <taxon>Bacillaceae</taxon>
        <taxon>Bacillus</taxon>
        <taxon>Bacillus cereus group</taxon>
    </lineage>
</organism>
<keyword evidence="8" id="KW-0808">Transferase</keyword>
<dbReference type="AlphaFoldDB" id="A0A2B9DBC4"/>